<evidence type="ECO:0000313" key="6">
    <source>
        <dbReference type="Proteomes" id="UP000245263"/>
    </source>
</evidence>
<keyword evidence="6" id="KW-1185">Reference proteome</keyword>
<sequence length="308" mass="35482">MNCYFCAKPSEKPFHSVCAKKLFGKSSYPSLSLEFSEIQELAKQNVLSRVTVPGVQPKISLELKLQDKNVSRLTIVGFMGDYILKPPSLQFRNLPENEHLTMLLAEEFGIDTAVSSLIPLKSGELSFLSKRFDRHNRRKLAQEDFCQLSERLTEDKYKGSYEGIGKLIRQYTNAPGIETVRFFELVIFSYLTGNSDMHLKNFSLLTEEDGNIRLAPAYDLLSITIFHKEDPEELALSLNGKKNKIQRKDILSFGESLKIHPIALEKILERIRSMEERLLARISNYPFCKEILSEYSELIRKRYRILFA</sequence>
<dbReference type="PANTHER" id="PTHR37419">
    <property type="entry name" value="SERINE/THREONINE-PROTEIN KINASE TOXIN HIPA"/>
    <property type="match status" value="1"/>
</dbReference>
<evidence type="ECO:0000313" key="5">
    <source>
        <dbReference type="EMBL" id="BDA80870.1"/>
    </source>
</evidence>
<dbReference type="PANTHER" id="PTHR37419:SF1">
    <property type="entry name" value="SERINE_THREONINE-PROTEIN KINASE TOXIN HIPA"/>
    <property type="match status" value="1"/>
</dbReference>
<dbReference type="Gene3D" id="1.10.1070.20">
    <property type="match status" value="1"/>
</dbReference>
<dbReference type="Proteomes" id="UP000245263">
    <property type="component" value="Chromosome 2"/>
</dbReference>
<feature type="domain" description="HipA-like C-terminal" evidence="4">
    <location>
        <begin position="52"/>
        <end position="275"/>
    </location>
</feature>
<evidence type="ECO:0000259" key="4">
    <source>
        <dbReference type="Pfam" id="PF07804"/>
    </source>
</evidence>
<dbReference type="RefSeq" id="WP_109022322.1">
    <property type="nucleotide sequence ID" value="NZ_AP025029.1"/>
</dbReference>
<proteinExistence type="inferred from homology"/>
<protein>
    <recommendedName>
        <fullName evidence="4">HipA-like C-terminal domain-containing protein</fullName>
    </recommendedName>
</protein>
<keyword evidence="2" id="KW-0808">Transferase</keyword>
<gene>
    <name evidence="5" type="ORF">LPTSP3_g38000</name>
</gene>
<dbReference type="Pfam" id="PF07804">
    <property type="entry name" value="HipA_C"/>
    <property type="match status" value="1"/>
</dbReference>
<dbReference type="InterPro" id="IPR052028">
    <property type="entry name" value="HipA_Ser/Thr_kinase"/>
</dbReference>
<comment type="similarity">
    <text evidence="1">Belongs to the HipA Ser/Thr kinase family.</text>
</comment>
<dbReference type="InterPro" id="IPR012893">
    <property type="entry name" value="HipA-like_C"/>
</dbReference>
<evidence type="ECO:0000256" key="3">
    <source>
        <dbReference type="ARBA" id="ARBA00022777"/>
    </source>
</evidence>
<evidence type="ECO:0000256" key="1">
    <source>
        <dbReference type="ARBA" id="ARBA00010164"/>
    </source>
</evidence>
<accession>A0ABM7UNX4</accession>
<reference evidence="5 6" key="1">
    <citation type="submission" date="2021-08" db="EMBL/GenBank/DDBJ databases">
        <title>Complete genome sequence of Leptospira kobayashii strain E30.</title>
        <authorList>
            <person name="Nakao R."/>
            <person name="Nakamura S."/>
            <person name="Masuzawa T."/>
            <person name="Koizumi N."/>
        </authorList>
    </citation>
    <scope>NUCLEOTIDE SEQUENCE [LARGE SCALE GENOMIC DNA]</scope>
    <source>
        <strain evidence="5 6">E30</strain>
    </source>
</reference>
<name>A0ABM7UNX4_9LEPT</name>
<keyword evidence="3" id="KW-0418">Kinase</keyword>
<organism evidence="5 6">
    <name type="scientific">Leptospira kobayashii</name>
    <dbReference type="NCBI Taxonomy" id="1917830"/>
    <lineage>
        <taxon>Bacteria</taxon>
        <taxon>Pseudomonadati</taxon>
        <taxon>Spirochaetota</taxon>
        <taxon>Spirochaetia</taxon>
        <taxon>Leptospirales</taxon>
        <taxon>Leptospiraceae</taxon>
        <taxon>Leptospira</taxon>
    </lineage>
</organism>
<evidence type="ECO:0000256" key="2">
    <source>
        <dbReference type="ARBA" id="ARBA00022679"/>
    </source>
</evidence>
<dbReference type="EMBL" id="AP025029">
    <property type="protein sequence ID" value="BDA80870.1"/>
    <property type="molecule type" value="Genomic_DNA"/>
</dbReference>